<protein>
    <recommendedName>
        <fullName evidence="3">Peptidase S8/S53 domain-containing protein</fullName>
    </recommendedName>
</protein>
<sequence>MPYRIELGRVPGAIYNPHFDISFVSQASQEQAKLVKPISQGKTEYTDTDIRYFFEIPSIMENGKIVGYSPRYSGRGVNIALIDTDGYYNVPGVTYVYHIGITRLFLRTMHDNRSVATLKDNSFPFIGVAPESNVFVFPTTDSIYTSVPDFAYAFNALDEFSKYNRIDIVSVPMEAHGLTPVEKEAFRRIFAWFASNGIPIIIAYGNQGMSELVGIEGSYAVKIAQWDAPCEGNKYLYAPSNFKTTQGVFTGTSASTVAYSGFLAVLKQNGYDIVSFAKKGGCQTYPELLLE</sequence>
<evidence type="ECO:0000313" key="1">
    <source>
        <dbReference type="EMBL" id="PSN83204.1"/>
    </source>
</evidence>
<evidence type="ECO:0008006" key="3">
    <source>
        <dbReference type="Google" id="ProtNLM"/>
    </source>
</evidence>
<dbReference type="InterPro" id="IPR036852">
    <property type="entry name" value="Peptidase_S8/S53_dom_sf"/>
</dbReference>
<comment type="caution">
    <text evidence="1">The sequence shown here is derived from an EMBL/GenBank/DDBJ whole genome shotgun (WGS) entry which is preliminary data.</text>
</comment>
<accession>A0A2R6A9X0</accession>
<dbReference type="SUPFAM" id="SSF52743">
    <property type="entry name" value="Subtilisin-like"/>
    <property type="match status" value="1"/>
</dbReference>
<proteinExistence type="predicted"/>
<gene>
    <name evidence="1" type="ORF">B9Q03_13595</name>
</gene>
<dbReference type="EMBL" id="NEXE01000320">
    <property type="protein sequence ID" value="PSN83204.1"/>
    <property type="molecule type" value="Genomic_DNA"/>
</dbReference>
<dbReference type="AlphaFoldDB" id="A0A2R6A9X0"/>
<organism evidence="1 2">
    <name type="scientific">Candidatus Marsarchaeota G2 archaeon OSP_D</name>
    <dbReference type="NCBI Taxonomy" id="1978157"/>
    <lineage>
        <taxon>Archaea</taxon>
        <taxon>Candidatus Marsarchaeota</taxon>
        <taxon>Candidatus Marsarchaeota group 2</taxon>
    </lineage>
</organism>
<reference evidence="1 2" key="1">
    <citation type="submission" date="2017-04" db="EMBL/GenBank/DDBJ databases">
        <title>Novel microbial lineages endemic to geothermal iron-oxide mats fill important gaps in the evolutionary history of Archaea.</title>
        <authorList>
            <person name="Jay Z.J."/>
            <person name="Beam J.P."/>
            <person name="Dlakic M."/>
            <person name="Rusch D.B."/>
            <person name="Kozubal M.A."/>
            <person name="Inskeep W.P."/>
        </authorList>
    </citation>
    <scope>NUCLEOTIDE SEQUENCE [LARGE SCALE GENOMIC DNA]</scope>
    <source>
        <strain evidence="1">OSP_D</strain>
    </source>
</reference>
<dbReference type="Gene3D" id="3.40.50.200">
    <property type="entry name" value="Peptidase S8/S53 domain"/>
    <property type="match status" value="1"/>
</dbReference>
<evidence type="ECO:0000313" key="2">
    <source>
        <dbReference type="Proteomes" id="UP000240322"/>
    </source>
</evidence>
<name>A0A2R6A9X0_9ARCH</name>
<dbReference type="Proteomes" id="UP000240322">
    <property type="component" value="Unassembled WGS sequence"/>
</dbReference>
<dbReference type="GO" id="GO:0004252">
    <property type="term" value="F:serine-type endopeptidase activity"/>
    <property type="evidence" value="ECO:0007669"/>
    <property type="project" value="InterPro"/>
</dbReference>
<dbReference type="GO" id="GO:0006508">
    <property type="term" value="P:proteolysis"/>
    <property type="evidence" value="ECO:0007669"/>
    <property type="project" value="InterPro"/>
</dbReference>